<dbReference type="Proteomes" id="UP000441336">
    <property type="component" value="Unassembled WGS sequence"/>
</dbReference>
<evidence type="ECO:0000313" key="2">
    <source>
        <dbReference type="EMBL" id="MVN77023.1"/>
    </source>
</evidence>
<evidence type="ECO:0000259" key="1">
    <source>
        <dbReference type="Pfam" id="PF09951"/>
    </source>
</evidence>
<protein>
    <submittedName>
        <fullName evidence="2">DUF2185 domain-containing protein</fullName>
    </submittedName>
</protein>
<dbReference type="EMBL" id="WQKZ01000003">
    <property type="protein sequence ID" value="MVN77023.1"/>
    <property type="molecule type" value="Genomic_DNA"/>
</dbReference>
<comment type="caution">
    <text evidence="2">The sequence shown here is derived from an EMBL/GenBank/DDBJ whole genome shotgun (WGS) entry which is preliminary data.</text>
</comment>
<name>A0A7K1TF32_9BACT</name>
<dbReference type="PANTHER" id="PTHR38743">
    <property type="entry name" value="SIMILAR TO GLYOXYLASE I FAMILY PROTEIN"/>
    <property type="match status" value="1"/>
</dbReference>
<accession>A0A7K1TF32</accession>
<sequence length="90" mass="10020">MGGCIAPDTITVEGLPVRFMYRAEPSNDVDSGWQFFSGTESQEYIDDSSNSAIYDVNTIANYDPAIIQYLHYPTGTDLIRVEGSDEFIEV</sequence>
<proteinExistence type="predicted"/>
<evidence type="ECO:0000313" key="3">
    <source>
        <dbReference type="Proteomes" id="UP000441336"/>
    </source>
</evidence>
<dbReference type="Pfam" id="PF09951">
    <property type="entry name" value="Imm33"/>
    <property type="match status" value="1"/>
</dbReference>
<dbReference type="AlphaFoldDB" id="A0A7K1TF32"/>
<organism evidence="2 3">
    <name type="scientific">Hymenobacter ginkgonis</name>
    <dbReference type="NCBI Taxonomy" id="2682976"/>
    <lineage>
        <taxon>Bacteria</taxon>
        <taxon>Pseudomonadati</taxon>
        <taxon>Bacteroidota</taxon>
        <taxon>Cytophagia</taxon>
        <taxon>Cytophagales</taxon>
        <taxon>Hymenobacteraceae</taxon>
        <taxon>Hymenobacter</taxon>
    </lineage>
</organism>
<gene>
    <name evidence="2" type="ORF">GO988_11865</name>
</gene>
<reference evidence="2 3" key="1">
    <citation type="submission" date="2019-12" db="EMBL/GenBank/DDBJ databases">
        <title>Hymenobacter sp. HMF4947 Genome sequencing and assembly.</title>
        <authorList>
            <person name="Kang H."/>
            <person name="Cha I."/>
            <person name="Kim H."/>
            <person name="Joh K."/>
        </authorList>
    </citation>
    <scope>NUCLEOTIDE SEQUENCE [LARGE SCALE GENOMIC DNA]</scope>
    <source>
        <strain evidence="2 3">HMF4947</strain>
    </source>
</reference>
<dbReference type="PANTHER" id="PTHR38743:SF2">
    <property type="entry name" value="DUF2185 DOMAIN-CONTAINING PROTEIN"/>
    <property type="match status" value="1"/>
</dbReference>
<keyword evidence="3" id="KW-1185">Reference proteome</keyword>
<dbReference type="InterPro" id="IPR018689">
    <property type="entry name" value="Imm33_dom"/>
</dbReference>
<feature type="domain" description="Immunity protein Imm33" evidence="1">
    <location>
        <begin position="4"/>
        <end position="89"/>
    </location>
</feature>